<evidence type="ECO:0000313" key="2">
    <source>
        <dbReference type="EMBL" id="CAH1244965.1"/>
    </source>
</evidence>
<name>A0A8J9Z0J1_BRALA</name>
<feature type="compositionally biased region" description="Polar residues" evidence="1">
    <location>
        <begin position="32"/>
        <end position="44"/>
    </location>
</feature>
<dbReference type="Proteomes" id="UP000838412">
    <property type="component" value="Chromosome 14"/>
</dbReference>
<evidence type="ECO:0000313" key="3">
    <source>
        <dbReference type="Proteomes" id="UP000838412"/>
    </source>
</evidence>
<dbReference type="OrthoDB" id="10019106at2759"/>
<reference evidence="2" key="1">
    <citation type="submission" date="2022-01" db="EMBL/GenBank/DDBJ databases">
        <authorList>
            <person name="Braso-Vives M."/>
        </authorList>
    </citation>
    <scope>NUCLEOTIDE SEQUENCE</scope>
</reference>
<feature type="compositionally biased region" description="Basic and acidic residues" evidence="1">
    <location>
        <begin position="161"/>
        <end position="175"/>
    </location>
</feature>
<feature type="compositionally biased region" description="Polar residues" evidence="1">
    <location>
        <begin position="1"/>
        <end position="16"/>
    </location>
</feature>
<feature type="compositionally biased region" description="Polar residues" evidence="1">
    <location>
        <begin position="52"/>
        <end position="61"/>
    </location>
</feature>
<proteinExistence type="predicted"/>
<feature type="region of interest" description="Disordered" evidence="1">
    <location>
        <begin position="155"/>
        <end position="193"/>
    </location>
</feature>
<dbReference type="EMBL" id="OV696699">
    <property type="protein sequence ID" value="CAH1244965.1"/>
    <property type="molecule type" value="Genomic_DNA"/>
</dbReference>
<protein>
    <submittedName>
        <fullName evidence="2">Hypp7411 protein</fullName>
    </submittedName>
</protein>
<evidence type="ECO:0000256" key="1">
    <source>
        <dbReference type="SAM" id="MobiDB-lite"/>
    </source>
</evidence>
<keyword evidence="3" id="KW-1185">Reference proteome</keyword>
<organism evidence="2 3">
    <name type="scientific">Branchiostoma lanceolatum</name>
    <name type="common">Common lancelet</name>
    <name type="synonym">Amphioxus lanceolatum</name>
    <dbReference type="NCBI Taxonomy" id="7740"/>
    <lineage>
        <taxon>Eukaryota</taxon>
        <taxon>Metazoa</taxon>
        <taxon>Chordata</taxon>
        <taxon>Cephalochordata</taxon>
        <taxon>Leptocardii</taxon>
        <taxon>Amphioxiformes</taxon>
        <taxon>Branchiostomatidae</taxon>
        <taxon>Branchiostoma</taxon>
    </lineage>
</organism>
<sequence>MANSLPTISDIKSISQEEFDRMSGSAPPPGSPDNNTAGSVSVLTRSLPIGVTPNTSITSGYRPQRSGPLPRTDKINTLKRKLQESQEAICTLKKLKQEGVMWSDNGDHPVDLTVTGNVGHGVHTFRPYPFDLTVTGKVGSDVHRVRPPPVGVVEVTSPKSPDSHPVTRDVSRSTRDALPLKQNPTVKKRRGLSEIVNSLTSKKLGHESFKGAIS</sequence>
<dbReference type="AlphaFoldDB" id="A0A8J9Z0J1"/>
<gene>
    <name evidence="2" type="primary">Hypp7411</name>
    <name evidence="2" type="ORF">BLAG_LOCUS7460</name>
</gene>
<accession>A0A8J9Z0J1</accession>
<feature type="region of interest" description="Disordered" evidence="1">
    <location>
        <begin position="1"/>
        <end position="72"/>
    </location>
</feature>